<organism evidence="2 3">
    <name type="scientific">Streptomyces aquilus</name>
    <dbReference type="NCBI Taxonomy" id="2548456"/>
    <lineage>
        <taxon>Bacteria</taxon>
        <taxon>Bacillati</taxon>
        <taxon>Actinomycetota</taxon>
        <taxon>Actinomycetes</taxon>
        <taxon>Kitasatosporales</taxon>
        <taxon>Streptomycetaceae</taxon>
        <taxon>Streptomyces</taxon>
    </lineage>
</organism>
<feature type="transmembrane region" description="Helical" evidence="1">
    <location>
        <begin position="68"/>
        <end position="93"/>
    </location>
</feature>
<protein>
    <submittedName>
        <fullName evidence="2">Uncharacterized protein</fullName>
    </submittedName>
</protein>
<dbReference type="RefSeq" id="WP_126272373.1">
    <property type="nucleotide sequence ID" value="NZ_CP034463.1"/>
</dbReference>
<evidence type="ECO:0000313" key="2">
    <source>
        <dbReference type="EMBL" id="AZP18202.1"/>
    </source>
</evidence>
<reference evidence="2 3" key="1">
    <citation type="submission" date="2018-12" db="EMBL/GenBank/DDBJ databases">
        <authorList>
            <person name="Li K."/>
        </authorList>
    </citation>
    <scope>NUCLEOTIDE SEQUENCE [LARGE SCALE GENOMIC DNA]</scope>
    <source>
        <strain evidence="3">CR22</strain>
    </source>
</reference>
<dbReference type="AlphaFoldDB" id="A0A3Q9C0P6"/>
<keyword evidence="1" id="KW-0812">Transmembrane</keyword>
<keyword evidence="3" id="KW-1185">Reference proteome</keyword>
<feature type="transmembrane region" description="Helical" evidence="1">
    <location>
        <begin position="137"/>
        <end position="156"/>
    </location>
</feature>
<feature type="transmembrane region" description="Helical" evidence="1">
    <location>
        <begin position="105"/>
        <end position="131"/>
    </location>
</feature>
<accession>A0A3Q9C0P6</accession>
<feature type="transmembrane region" description="Helical" evidence="1">
    <location>
        <begin position="21"/>
        <end position="48"/>
    </location>
</feature>
<keyword evidence="1" id="KW-1133">Transmembrane helix</keyword>
<dbReference type="Proteomes" id="UP000280197">
    <property type="component" value="Chromosome"/>
</dbReference>
<dbReference type="KEGG" id="saqu:EJC51_20185"/>
<dbReference type="EMBL" id="CP034463">
    <property type="protein sequence ID" value="AZP18202.1"/>
    <property type="molecule type" value="Genomic_DNA"/>
</dbReference>
<evidence type="ECO:0000313" key="3">
    <source>
        <dbReference type="Proteomes" id="UP000280197"/>
    </source>
</evidence>
<keyword evidence="1" id="KW-0472">Membrane</keyword>
<name>A0A3Q9C0P6_9ACTN</name>
<gene>
    <name evidence="2" type="ORF">EJC51_20185</name>
</gene>
<proteinExistence type="predicted"/>
<sequence length="176" mass="18282">MSAESRAEGPRATQSGARRSVAGNVAFGVGVVVVLAAMALGVYAAVALLGDAVDRAPLSDVVPEDGRIAFVIGGIAVGGVTGLMVPVIVFGMFKGGEERVGLGAALRKILAVLVFDVYLLVVALLVSQLGWVLPKGLVNVLGVFAVGFSWMPLAMLPWERFGLGEPPIKRRSRQAE</sequence>
<evidence type="ECO:0000256" key="1">
    <source>
        <dbReference type="SAM" id="Phobius"/>
    </source>
</evidence>